<dbReference type="RefSeq" id="WP_013928337.1">
    <property type="nucleotide sequence ID" value="NC_015703.1"/>
</dbReference>
<keyword evidence="3" id="KW-1185">Reference proteome</keyword>
<gene>
    <name evidence="2" type="ordered locus">Runsl_2628</name>
</gene>
<organism evidence="2 3">
    <name type="scientific">Runella slithyformis (strain ATCC 29530 / DSM 19594 / LMG 11500 / NCIMB 11436 / LSU 4)</name>
    <dbReference type="NCBI Taxonomy" id="761193"/>
    <lineage>
        <taxon>Bacteria</taxon>
        <taxon>Pseudomonadati</taxon>
        <taxon>Bacteroidota</taxon>
        <taxon>Cytophagia</taxon>
        <taxon>Cytophagales</taxon>
        <taxon>Spirosomataceae</taxon>
        <taxon>Runella</taxon>
    </lineage>
</organism>
<evidence type="ECO:0000256" key="1">
    <source>
        <dbReference type="SAM" id="SignalP"/>
    </source>
</evidence>
<protein>
    <recommendedName>
        <fullName evidence="4">Sucrase</fullName>
    </recommendedName>
</protein>
<dbReference type="Gene3D" id="2.115.10.20">
    <property type="entry name" value="Glycosyl hydrolase domain, family 43"/>
    <property type="match status" value="1"/>
</dbReference>
<dbReference type="CDD" id="cd08994">
    <property type="entry name" value="GH43_62_32_68_117_130-like"/>
    <property type="match status" value="1"/>
</dbReference>
<evidence type="ECO:0008006" key="4">
    <source>
        <dbReference type="Google" id="ProtNLM"/>
    </source>
</evidence>
<reference evidence="2 3" key="2">
    <citation type="journal article" date="2012" name="Stand. Genomic Sci.">
        <title>Complete genome sequence of the aquatic bacterium Runella slithyformis type strain (LSU 4(T)).</title>
        <authorList>
            <person name="Copeland A."/>
            <person name="Zhang X."/>
            <person name="Misra M."/>
            <person name="Lapidus A."/>
            <person name="Nolan M."/>
            <person name="Lucas S."/>
            <person name="Deshpande S."/>
            <person name="Cheng J.F."/>
            <person name="Tapia R."/>
            <person name="Goodwin L.A."/>
            <person name="Pitluck S."/>
            <person name="Liolios K."/>
            <person name="Pagani I."/>
            <person name="Ivanova N."/>
            <person name="Mikhailova N."/>
            <person name="Pati A."/>
            <person name="Chen A."/>
            <person name="Palaniappan K."/>
            <person name="Land M."/>
            <person name="Hauser L."/>
            <person name="Pan C."/>
            <person name="Jeffries C.D."/>
            <person name="Detter J.C."/>
            <person name="Brambilla E.M."/>
            <person name="Rohde M."/>
            <person name="Djao O.D."/>
            <person name="Goker M."/>
            <person name="Sikorski J."/>
            <person name="Tindall B.J."/>
            <person name="Woyke T."/>
            <person name="Bristow J."/>
            <person name="Eisen J.A."/>
            <person name="Markowitz V."/>
            <person name="Hugenholtz P."/>
            <person name="Kyrpides N.C."/>
            <person name="Klenk H.P."/>
            <person name="Mavromatis K."/>
        </authorList>
    </citation>
    <scope>NUCLEOTIDE SEQUENCE [LARGE SCALE GENOMIC DNA]</scope>
    <source>
        <strain evidence="3">ATCC 29530 / DSM 19594 / LMG 11500 / NCIMB 11436 / LSU 4</strain>
    </source>
</reference>
<dbReference type="AlphaFoldDB" id="A0A7U3ZKT1"/>
<dbReference type="Proteomes" id="UP000000493">
    <property type="component" value="Chromosome"/>
</dbReference>
<name>A0A7U3ZKT1_RUNSL</name>
<feature type="chain" id="PRO_5030599910" description="Sucrase" evidence="1">
    <location>
        <begin position="22"/>
        <end position="376"/>
    </location>
</feature>
<dbReference type="EMBL" id="CP002859">
    <property type="protein sequence ID" value="AEI49028.1"/>
    <property type="molecule type" value="Genomic_DNA"/>
</dbReference>
<dbReference type="InterPro" id="IPR023296">
    <property type="entry name" value="Glyco_hydro_beta-prop_sf"/>
</dbReference>
<keyword evidence="1" id="KW-0732">Signal</keyword>
<evidence type="ECO:0000313" key="3">
    <source>
        <dbReference type="Proteomes" id="UP000000493"/>
    </source>
</evidence>
<proteinExistence type="predicted"/>
<sequence>MKLYQGTLLVLLSSFTASALAQSPKETATIRWGAAPQRELSAMAQPIPLKNTFCDSLYNIWCGSVVKGNNGKFYMLYSRWPRDKGHEAWITHSEIALARAERPEGPYRHVKVIFPARGNQFWDGVCTHNPAVIAYKNKFYLYYMGSTGKSYVKPHTAYENPNWWEYRNNQRIGVAVADDPEGEWTRFDQPIVDVSTDSTAHDALMVSNPAITVDDKGQFILVYKQVEKNGTIRGGRVRFGVAFAKAPTGRFVKHPQPVFEAEKGSKEWMVAEDPFLWHQQGVNYAIVRDVVGKFTGESGALALMVSTNGFDWKPAPYPKVLSKTVYWENGKPLDDKLERPCLYMEKGIPKLLFGAMGIDRRKHAMNVAVPLKYNGK</sequence>
<dbReference type="SUPFAM" id="SSF75005">
    <property type="entry name" value="Arabinanase/levansucrase/invertase"/>
    <property type="match status" value="2"/>
</dbReference>
<dbReference type="KEGG" id="rsi:Runsl_2628"/>
<reference evidence="3" key="1">
    <citation type="submission" date="2011-06" db="EMBL/GenBank/DDBJ databases">
        <title>The complete genome of chromosome of Runella slithyformis DSM 19594.</title>
        <authorList>
            <consortium name="US DOE Joint Genome Institute (JGI-PGF)"/>
            <person name="Lucas S."/>
            <person name="Han J."/>
            <person name="Lapidus A."/>
            <person name="Bruce D."/>
            <person name="Goodwin L."/>
            <person name="Pitluck S."/>
            <person name="Peters L."/>
            <person name="Kyrpides N."/>
            <person name="Mavromatis K."/>
            <person name="Ivanova N."/>
            <person name="Ovchinnikova G."/>
            <person name="Zhang X."/>
            <person name="Misra M."/>
            <person name="Detter J.C."/>
            <person name="Tapia R."/>
            <person name="Han C."/>
            <person name="Land M."/>
            <person name="Hauser L."/>
            <person name="Markowitz V."/>
            <person name="Cheng J.-F."/>
            <person name="Hugenholtz P."/>
            <person name="Woyke T."/>
            <person name="Wu D."/>
            <person name="Tindall B."/>
            <person name="Faehrich R."/>
            <person name="Brambilla E."/>
            <person name="Klenk H.-P."/>
            <person name="Eisen J.A."/>
        </authorList>
    </citation>
    <scope>NUCLEOTIDE SEQUENCE [LARGE SCALE GENOMIC DNA]</scope>
    <source>
        <strain evidence="3">ATCC 29530 / DSM 19594 / LMG 11500 / NCIMB 11436 / LSU 4</strain>
    </source>
</reference>
<accession>A0A7U3ZKT1</accession>
<evidence type="ECO:0000313" key="2">
    <source>
        <dbReference type="EMBL" id="AEI49028.1"/>
    </source>
</evidence>
<feature type="signal peptide" evidence="1">
    <location>
        <begin position="1"/>
        <end position="21"/>
    </location>
</feature>